<dbReference type="Proteomes" id="UP001221757">
    <property type="component" value="Unassembled WGS sequence"/>
</dbReference>
<gene>
    <name evidence="1" type="ORF">B0H17DRAFT_962866</name>
</gene>
<proteinExistence type="predicted"/>
<evidence type="ECO:0000313" key="2">
    <source>
        <dbReference type="Proteomes" id="UP001221757"/>
    </source>
</evidence>
<organism evidence="1 2">
    <name type="scientific">Mycena rosella</name>
    <name type="common">Pink bonnet</name>
    <name type="synonym">Agaricus rosellus</name>
    <dbReference type="NCBI Taxonomy" id="1033263"/>
    <lineage>
        <taxon>Eukaryota</taxon>
        <taxon>Fungi</taxon>
        <taxon>Dikarya</taxon>
        <taxon>Basidiomycota</taxon>
        <taxon>Agaricomycotina</taxon>
        <taxon>Agaricomycetes</taxon>
        <taxon>Agaricomycetidae</taxon>
        <taxon>Agaricales</taxon>
        <taxon>Marasmiineae</taxon>
        <taxon>Mycenaceae</taxon>
        <taxon>Mycena</taxon>
    </lineage>
</organism>
<dbReference type="AlphaFoldDB" id="A0AAD7FMZ4"/>
<evidence type="ECO:0000313" key="1">
    <source>
        <dbReference type="EMBL" id="KAJ7629550.1"/>
    </source>
</evidence>
<reference evidence="1" key="1">
    <citation type="submission" date="2023-03" db="EMBL/GenBank/DDBJ databases">
        <title>Massive genome expansion in bonnet fungi (Mycena s.s.) driven by repeated elements and novel gene families across ecological guilds.</title>
        <authorList>
            <consortium name="Lawrence Berkeley National Laboratory"/>
            <person name="Harder C.B."/>
            <person name="Miyauchi S."/>
            <person name="Viragh M."/>
            <person name="Kuo A."/>
            <person name="Thoen E."/>
            <person name="Andreopoulos B."/>
            <person name="Lu D."/>
            <person name="Skrede I."/>
            <person name="Drula E."/>
            <person name="Henrissat B."/>
            <person name="Morin E."/>
            <person name="Kohler A."/>
            <person name="Barry K."/>
            <person name="LaButti K."/>
            <person name="Morin E."/>
            <person name="Salamov A."/>
            <person name="Lipzen A."/>
            <person name="Mereny Z."/>
            <person name="Hegedus B."/>
            <person name="Baldrian P."/>
            <person name="Stursova M."/>
            <person name="Weitz H."/>
            <person name="Taylor A."/>
            <person name="Grigoriev I.V."/>
            <person name="Nagy L.G."/>
            <person name="Martin F."/>
            <person name="Kauserud H."/>
        </authorList>
    </citation>
    <scope>NUCLEOTIDE SEQUENCE</scope>
    <source>
        <strain evidence="1">CBHHK067</strain>
    </source>
</reference>
<protein>
    <submittedName>
        <fullName evidence="1">Uncharacterized protein</fullName>
    </submittedName>
</protein>
<feature type="non-terminal residue" evidence="1">
    <location>
        <position position="1"/>
    </location>
</feature>
<sequence>RYMSTFLPLSPNTPAYPFSGFVVNLRVCTDEHKDGFDKDLCTVIVISDDCEGGELCLFEAGLCVHLRVGDIFIFPSCYVTPFNTHFRGLRATLVLHSDRAGDKWAKNAWGERVTRHYKRAEESDEEEAGEDL</sequence>
<dbReference type="EMBL" id="JARKIE010000543">
    <property type="protein sequence ID" value="KAJ7629550.1"/>
    <property type="molecule type" value="Genomic_DNA"/>
</dbReference>
<name>A0AAD7FMZ4_MYCRO</name>
<comment type="caution">
    <text evidence="1">The sequence shown here is derived from an EMBL/GenBank/DDBJ whole genome shotgun (WGS) entry which is preliminary data.</text>
</comment>
<dbReference type="Gene3D" id="3.60.130.30">
    <property type="match status" value="1"/>
</dbReference>
<keyword evidence="2" id="KW-1185">Reference proteome</keyword>
<accession>A0AAD7FMZ4</accession>